<keyword evidence="2 5" id="KW-0812">Transmembrane</keyword>
<dbReference type="OrthoDB" id="4578109at2"/>
<evidence type="ECO:0000313" key="7">
    <source>
        <dbReference type="EMBL" id="KKC00887.1"/>
    </source>
</evidence>
<feature type="transmembrane region" description="Helical" evidence="5">
    <location>
        <begin position="187"/>
        <end position="204"/>
    </location>
</feature>
<dbReference type="PROSITE" id="PS51751">
    <property type="entry name" value="EXPERA"/>
    <property type="match status" value="1"/>
</dbReference>
<proteinExistence type="predicted"/>
<reference evidence="8 10" key="3">
    <citation type="submission" date="2016-12" db="EMBL/GenBank/DDBJ databases">
        <title>The new phylogeny of genus Mycobacterium.</title>
        <authorList>
            <person name="Tortoli E."/>
            <person name="Trovato A."/>
            <person name="Cirillo D.M."/>
        </authorList>
    </citation>
    <scope>NUCLEOTIDE SEQUENCE [LARGE SCALE GENOMIC DNA]</scope>
    <source>
        <strain evidence="8 10">DSM 44942</strain>
    </source>
</reference>
<dbReference type="PATRIC" id="fig|342002.3.peg.1105"/>
<evidence type="ECO:0000256" key="2">
    <source>
        <dbReference type="ARBA" id="ARBA00022692"/>
    </source>
</evidence>
<feature type="transmembrane region" description="Helical" evidence="5">
    <location>
        <begin position="224"/>
        <end position="246"/>
    </location>
</feature>
<evidence type="ECO:0000259" key="6">
    <source>
        <dbReference type="PROSITE" id="PS51751"/>
    </source>
</evidence>
<accession>A0A0F5N1Q5</accession>
<comment type="caution">
    <text evidence="7">The sequence shown here is derived from an EMBL/GenBank/DDBJ whole genome shotgun (WGS) entry which is preliminary data.</text>
</comment>
<dbReference type="Proteomes" id="UP000192327">
    <property type="component" value="Unassembled WGS sequence"/>
</dbReference>
<evidence type="ECO:0000256" key="3">
    <source>
        <dbReference type="ARBA" id="ARBA00022989"/>
    </source>
</evidence>
<keyword evidence="4 5" id="KW-0472">Membrane</keyword>
<keyword evidence="10" id="KW-1185">Reference proteome</keyword>
<organism evidence="7 9">
    <name type="scientific">Mycolicibacter arupensis</name>
    <dbReference type="NCBI Taxonomy" id="342002"/>
    <lineage>
        <taxon>Bacteria</taxon>
        <taxon>Bacillati</taxon>
        <taxon>Actinomycetota</taxon>
        <taxon>Actinomycetes</taxon>
        <taxon>Mycobacteriales</taxon>
        <taxon>Mycobacteriaceae</taxon>
        <taxon>Mycolicibacter</taxon>
    </lineage>
</organism>
<dbReference type="GO" id="GO:0016020">
    <property type="term" value="C:membrane"/>
    <property type="evidence" value="ECO:0007669"/>
    <property type="project" value="UniProtKB-SubCell"/>
</dbReference>
<dbReference type="AlphaFoldDB" id="A0A0F5N1Q5"/>
<feature type="transmembrane region" description="Helical" evidence="5">
    <location>
        <begin position="63"/>
        <end position="83"/>
    </location>
</feature>
<dbReference type="EMBL" id="LASW01000006">
    <property type="protein sequence ID" value="KKC00887.1"/>
    <property type="molecule type" value="Genomic_DNA"/>
</dbReference>
<dbReference type="EMBL" id="MVHH01000011">
    <property type="protein sequence ID" value="OQZ99344.1"/>
    <property type="molecule type" value="Genomic_DNA"/>
</dbReference>
<feature type="transmembrane region" description="Helical" evidence="5">
    <location>
        <begin position="95"/>
        <end position="113"/>
    </location>
</feature>
<sequence>MTSASEVSAAEPAAPPTITATLPPSRGLRIVWILAFGSLAVSFPLYSYLAFHSGLDRTTIADAMVVQVTIAYFVGMFAAFLPIPSLRQWTPFQRLQGVVLAFVTVSYVTHLTWELGWLILHKAIPAAHDAAWAYPWWNYIDGGDLRYLYAEPNFLMIEVLSVINGCIGLTGLVLLYRSKFRDFRGTLLVMSTAVTHTVLTWYYYGTEILSGFPSVNTTSFMDLGVKFIALNGPWLIVPWLVLAWGYQLLQRQLRA</sequence>
<feature type="transmembrane region" description="Helical" evidence="5">
    <location>
        <begin position="154"/>
        <end position="175"/>
    </location>
</feature>
<keyword evidence="3 5" id="KW-1133">Transmembrane helix</keyword>
<name>A0A0F5N1Q5_9MYCO</name>
<evidence type="ECO:0000256" key="1">
    <source>
        <dbReference type="ARBA" id="ARBA00004141"/>
    </source>
</evidence>
<evidence type="ECO:0000256" key="5">
    <source>
        <dbReference type="SAM" id="Phobius"/>
    </source>
</evidence>
<evidence type="ECO:0000313" key="8">
    <source>
        <dbReference type="EMBL" id="OQZ99344.1"/>
    </source>
</evidence>
<reference evidence="9" key="1">
    <citation type="submission" date="2015-04" db="EMBL/GenBank/DDBJ databases">
        <title>Genome sequence of Mycobacterium arupense GUC1.</title>
        <authorList>
            <person name="Greninger A.L."/>
            <person name="Cunningham G."/>
            <person name="Chiu C.Y."/>
            <person name="Miller S."/>
        </authorList>
    </citation>
    <scope>NUCLEOTIDE SEQUENCE [LARGE SCALE GENOMIC DNA]</scope>
    <source>
        <strain evidence="9">GUC1</strain>
    </source>
</reference>
<evidence type="ECO:0000313" key="10">
    <source>
        <dbReference type="Proteomes" id="UP000192327"/>
    </source>
</evidence>
<evidence type="ECO:0000256" key="4">
    <source>
        <dbReference type="ARBA" id="ARBA00023136"/>
    </source>
</evidence>
<feature type="transmembrane region" description="Helical" evidence="5">
    <location>
        <begin position="30"/>
        <end position="51"/>
    </location>
</feature>
<reference evidence="7" key="2">
    <citation type="submission" date="2015-04" db="EMBL/GenBank/DDBJ databases">
        <title>Genome sequence of Mycobacterium arupense strain GUC1.</title>
        <authorList>
            <person name="Greninger A.L."/>
            <person name="Cunningham G."/>
            <person name="Chiu C.Y."/>
            <person name="Miller S."/>
        </authorList>
    </citation>
    <scope>NUCLEOTIDE SEQUENCE</scope>
    <source>
        <strain evidence="7">GUC1</strain>
    </source>
</reference>
<dbReference type="Proteomes" id="UP000034416">
    <property type="component" value="Unassembled WGS sequence"/>
</dbReference>
<feature type="domain" description="EXPERA" evidence="6">
    <location>
        <begin position="95"/>
        <end position="242"/>
    </location>
</feature>
<evidence type="ECO:0000313" key="9">
    <source>
        <dbReference type="Proteomes" id="UP000034416"/>
    </source>
</evidence>
<dbReference type="RefSeq" id="WP_046188115.1">
    <property type="nucleotide sequence ID" value="NZ_JACKUJ010000017.1"/>
</dbReference>
<comment type="subcellular location">
    <subcellularLocation>
        <location evidence="1">Membrane</location>
        <topology evidence="1">Multi-pass membrane protein</topology>
    </subcellularLocation>
</comment>
<protein>
    <recommendedName>
        <fullName evidence="6">EXPERA domain-containing protein</fullName>
    </recommendedName>
</protein>
<gene>
    <name evidence="8" type="ORF">BST15_07765</name>
    <name evidence="7" type="ORF">WR43_02915</name>
</gene>
<dbReference type="InterPro" id="IPR033118">
    <property type="entry name" value="EXPERA"/>
</dbReference>